<evidence type="ECO:0000259" key="2">
    <source>
        <dbReference type="Pfam" id="PF01370"/>
    </source>
</evidence>
<comment type="caution">
    <text evidence="3">The sequence shown here is derived from an EMBL/GenBank/DDBJ whole genome shotgun (WGS) entry which is preliminary data.</text>
</comment>
<gene>
    <name evidence="3" type="ORF">IQ266_18730</name>
</gene>
<dbReference type="InterPro" id="IPR001509">
    <property type="entry name" value="Epimerase_deHydtase"/>
</dbReference>
<dbReference type="SUPFAM" id="SSF51735">
    <property type="entry name" value="NAD(P)-binding Rossmann-fold domains"/>
    <property type="match status" value="1"/>
</dbReference>
<keyword evidence="1" id="KW-0472">Membrane</keyword>
<sequence length="320" mass="36821">MTRKRIFITGASGCIGHYIVDALIQATTHELFLFVRNPDRLKFDYNARPGINLLQGDLRDIEQFGDLLQTMDCAILIATSWGGVEESQEINVTKTQTLVNLLDPDRCQQIIYFSTASILDRQNNLLKEASELGTEYIRSKYFGHRALMETSFADRVTILYPTLVFGGNDQFPRSHLTGGLGEVAKWMKLVRFFQADASFHFIHAQDIAQIVQHLVDHPPQPGESRQLVLGNERLTLNQLISQLCDYFHQRIYFRIPLYLWLMNFFVVVFRIQVGDWERFSINYRHFTHQRVVNPSNFGLTPYYPKLADVLRICGVPAGTT</sequence>
<dbReference type="AlphaFoldDB" id="A0A928Z5R6"/>
<evidence type="ECO:0000256" key="1">
    <source>
        <dbReference type="SAM" id="Phobius"/>
    </source>
</evidence>
<accession>A0A928Z5R6</accession>
<dbReference type="PANTHER" id="PTHR43245:SF13">
    <property type="entry name" value="UDP-D-APIOSE_UDP-D-XYLOSE SYNTHASE 2"/>
    <property type="match status" value="1"/>
</dbReference>
<reference evidence="3" key="1">
    <citation type="submission" date="2020-10" db="EMBL/GenBank/DDBJ databases">
        <authorList>
            <person name="Castelo-Branco R."/>
            <person name="Eusebio N."/>
            <person name="Adriana R."/>
            <person name="Vieira A."/>
            <person name="Brugerolle De Fraissinette N."/>
            <person name="Rezende De Castro R."/>
            <person name="Schneider M.P."/>
            <person name="Vasconcelos V."/>
            <person name="Leao P.N."/>
        </authorList>
    </citation>
    <scope>NUCLEOTIDE SEQUENCE</scope>
    <source>
        <strain evidence="3">LEGE 11480</strain>
    </source>
</reference>
<dbReference type="Pfam" id="PF01370">
    <property type="entry name" value="Epimerase"/>
    <property type="match status" value="1"/>
</dbReference>
<proteinExistence type="predicted"/>
<keyword evidence="1" id="KW-1133">Transmembrane helix</keyword>
<feature type="transmembrane region" description="Helical" evidence="1">
    <location>
        <begin position="251"/>
        <end position="271"/>
    </location>
</feature>
<dbReference type="RefSeq" id="WP_264326601.1">
    <property type="nucleotide sequence ID" value="NZ_JADEXQ010000075.1"/>
</dbReference>
<organism evidence="3 4">
    <name type="scientific">Romeriopsis navalis LEGE 11480</name>
    <dbReference type="NCBI Taxonomy" id="2777977"/>
    <lineage>
        <taxon>Bacteria</taxon>
        <taxon>Bacillati</taxon>
        <taxon>Cyanobacteriota</taxon>
        <taxon>Cyanophyceae</taxon>
        <taxon>Leptolyngbyales</taxon>
        <taxon>Leptolyngbyaceae</taxon>
        <taxon>Romeriopsis</taxon>
        <taxon>Romeriopsis navalis</taxon>
    </lineage>
</organism>
<name>A0A928Z5R6_9CYAN</name>
<feature type="domain" description="NAD-dependent epimerase/dehydratase" evidence="2">
    <location>
        <begin position="6"/>
        <end position="230"/>
    </location>
</feature>
<dbReference type="PANTHER" id="PTHR43245">
    <property type="entry name" value="BIFUNCTIONAL POLYMYXIN RESISTANCE PROTEIN ARNA"/>
    <property type="match status" value="1"/>
</dbReference>
<evidence type="ECO:0000313" key="4">
    <source>
        <dbReference type="Proteomes" id="UP000625316"/>
    </source>
</evidence>
<dbReference type="Proteomes" id="UP000625316">
    <property type="component" value="Unassembled WGS sequence"/>
</dbReference>
<dbReference type="EMBL" id="JADEXQ010000075">
    <property type="protein sequence ID" value="MBE9031773.1"/>
    <property type="molecule type" value="Genomic_DNA"/>
</dbReference>
<keyword evidence="1" id="KW-0812">Transmembrane</keyword>
<dbReference type="Gene3D" id="3.40.50.720">
    <property type="entry name" value="NAD(P)-binding Rossmann-like Domain"/>
    <property type="match status" value="1"/>
</dbReference>
<dbReference type="InterPro" id="IPR050177">
    <property type="entry name" value="Lipid_A_modif_metabolic_enz"/>
</dbReference>
<protein>
    <submittedName>
        <fullName evidence="3">NAD(P)-dependent oxidoreductase</fullName>
    </submittedName>
</protein>
<evidence type="ECO:0000313" key="3">
    <source>
        <dbReference type="EMBL" id="MBE9031773.1"/>
    </source>
</evidence>
<keyword evidence="4" id="KW-1185">Reference proteome</keyword>
<dbReference type="InterPro" id="IPR036291">
    <property type="entry name" value="NAD(P)-bd_dom_sf"/>
</dbReference>